<comment type="caution">
    <text evidence="2">The sequence shown here is derived from an EMBL/GenBank/DDBJ whole genome shotgun (WGS) entry which is preliminary data.</text>
</comment>
<gene>
    <name evidence="2" type="ORF">RHS03_09152</name>
</gene>
<feature type="region of interest" description="Disordered" evidence="1">
    <location>
        <begin position="191"/>
        <end position="211"/>
    </location>
</feature>
<feature type="compositionally biased region" description="Low complexity" evidence="1">
    <location>
        <begin position="254"/>
        <end position="264"/>
    </location>
</feature>
<feature type="region of interest" description="Disordered" evidence="1">
    <location>
        <begin position="88"/>
        <end position="125"/>
    </location>
</feature>
<protein>
    <submittedName>
        <fullName evidence="2">Uncharacterized protein</fullName>
    </submittedName>
</protein>
<feature type="region of interest" description="Disordered" evidence="1">
    <location>
        <begin position="1198"/>
        <end position="1269"/>
    </location>
</feature>
<feature type="compositionally biased region" description="Polar residues" evidence="1">
    <location>
        <begin position="1000"/>
        <end position="1023"/>
    </location>
</feature>
<feature type="region of interest" description="Disordered" evidence="1">
    <location>
        <begin position="1164"/>
        <end position="1184"/>
    </location>
</feature>
<evidence type="ECO:0000313" key="3">
    <source>
        <dbReference type="Proteomes" id="UP000602905"/>
    </source>
</evidence>
<feature type="compositionally biased region" description="Polar residues" evidence="1">
    <location>
        <begin position="827"/>
        <end position="841"/>
    </location>
</feature>
<feature type="region of interest" description="Disordered" evidence="1">
    <location>
        <begin position="482"/>
        <end position="506"/>
    </location>
</feature>
<reference evidence="2" key="1">
    <citation type="submission" date="2020-09" db="EMBL/GenBank/DDBJ databases">
        <title>Comparative genome analyses of four rice-infecting Rhizoctonia solani isolates reveal extensive enrichment of homogalacturonan modification genes.</title>
        <authorList>
            <person name="Lee D.-Y."/>
            <person name="Jeon J."/>
            <person name="Kim K.-T."/>
            <person name="Cheong K."/>
            <person name="Song H."/>
            <person name="Choi G."/>
            <person name="Ko J."/>
            <person name="Opiyo S.O."/>
            <person name="Zuo S."/>
            <person name="Madhav S."/>
            <person name="Lee Y.-H."/>
            <person name="Wang G.-L."/>
        </authorList>
    </citation>
    <scope>NUCLEOTIDE SEQUENCE</scope>
    <source>
        <strain evidence="2">AG1-IA WGL</strain>
    </source>
</reference>
<feature type="compositionally biased region" description="Acidic residues" evidence="1">
    <location>
        <begin position="894"/>
        <end position="922"/>
    </location>
</feature>
<feature type="compositionally biased region" description="Polar residues" evidence="1">
    <location>
        <begin position="788"/>
        <end position="797"/>
    </location>
</feature>
<sequence length="1309" mass="138611">MVGCYHRLLGAGSPVQIVLNNAYTRKPCWAGACGIEGNNGSVKVYAPATKSKYGSNSGDGADKRRATVYLRSTYREVARDGVSGVGTPGATWTNLEQDCANSTTTERRARPSDGENGPFNDDEGQLNESNCLVAINEGVCRMSVSPLPRQHAHTSLGAPNSSLRTRIPKATVTHRSPSRAGLNKELGAQLIRSRSTSPRPAPLTYNSPPARNRESIVASEDSHGQTIFLNVSSIPLYLPLDQPTNVCFQRLPPRVSSLSRPPTRQDIPSSPDDPLFYQPPQPTYPLPHSRSVKKQRESMVTQSSGQTMSSLYPASSSSQTGPDSPPSPSTPSAHSSVDPVQTPGFAVDADDVSYRLRLLVRNNYFLPPAHSKPNQSELSLLSPIPPAVVTKTPSPTFRDLFRVGRPRTPSKAAPESPKNTKAPPLPTPTARPPAPTRTVTCPSAMSTVPSLREKERRGRVLVIRERIDDLVTAANSAEIDMRAREEDRRRREPPHANSRPAVIDVIDPTETVDLPAYQFPVQSSSAPFGGLAPDSSVGAATLADALPPRTEDAEDEAWRKALLHKAVGLSMLSIPDPTPPASQRSASVSPRPTICTRPGPSPSPGSSGSRSASSSALPSPAAPPIGRAIVPGSRLSALPPTSPKPSSGIRSPGFATRSPVSKARELPIGSGSSPTMSLPPPPRARTASKTSLSPASASKPLSPALSPKSLSPASLSPSSPVKSPSKLGGRPSEGNVGRPSMLPVPKHTVRRALSTPMIAQKVGTAASNAVPSLPSGSATKPGLKPSTGHLSRSTTPTKAPRAITPIAGSRVPTPSSKTKQKTKPLSVSRTGSPTASRSMTPSIPRALTPSMPRAMSPMELRAVTPSLLVKTPEGKTLLPSRDTVTSLTSGSNYSDDDEIVAVDDDEDEIIAVDDDDEGDDEQDSTKGNETEPPEDDDENDLRAPSRTGVMLRPDSRMTNSTVMRPSFTEGRTASRMSSAMSAFGPMDKGKGKEDPGVSSRRGSSIMTSRTSTLLSEGNLQDGTVSPPLPQRTSPPLNVRRSQVITPLTLRPLQPPSIASTAASLRSAPPPASTDFFDTVYTQSLEKGGPGFDSDSEVELEPPMPIFVQSRSRAVSTTSAVSSRSRSGTMGLGLSFGLGNKSTTSTVMHFPSRSNPYLATDPNPYQGIDPRKPVTNTPPASQTRFKGMGINLLRPATSMGLRSSGRKSPNLTQHPAIRAGSSMGYAPTTSLQGAESSHGHESLRSDSVSIKSRAARSEESVTSTRKNDPTLARLDDLYAMHISAERDQLKRIAAASRKPKFESGSSAEKS</sequence>
<accession>A0A8H7HID7</accession>
<dbReference type="OrthoDB" id="3261862at2759"/>
<feature type="compositionally biased region" description="Polar residues" evidence="1">
    <location>
        <begin position="882"/>
        <end position="893"/>
    </location>
</feature>
<proteinExistence type="predicted"/>
<feature type="compositionally biased region" description="Polar residues" evidence="1">
    <location>
        <begin position="298"/>
        <end position="312"/>
    </location>
</feature>
<feature type="compositionally biased region" description="Basic and acidic residues" evidence="1">
    <location>
        <begin position="1254"/>
        <end position="1269"/>
    </location>
</feature>
<dbReference type="Proteomes" id="UP000602905">
    <property type="component" value="Unassembled WGS sequence"/>
</dbReference>
<feature type="compositionally biased region" description="Polar residues" evidence="1">
    <location>
        <begin position="581"/>
        <end position="590"/>
    </location>
</feature>
<feature type="region of interest" description="Disordered" evidence="1">
    <location>
        <begin position="571"/>
        <end position="1036"/>
    </location>
</feature>
<feature type="compositionally biased region" description="Polar residues" evidence="1">
    <location>
        <begin position="1173"/>
        <end position="1183"/>
    </location>
</feature>
<evidence type="ECO:0000313" key="2">
    <source>
        <dbReference type="EMBL" id="KAF8689016.1"/>
    </source>
</evidence>
<feature type="compositionally biased region" description="Basic and acidic residues" evidence="1">
    <location>
        <begin position="482"/>
        <end position="494"/>
    </location>
</feature>
<feature type="compositionally biased region" description="Pro residues" evidence="1">
    <location>
        <begin position="423"/>
        <end position="435"/>
    </location>
</feature>
<dbReference type="EMBL" id="JACYCD010000691">
    <property type="protein sequence ID" value="KAF8689016.1"/>
    <property type="molecule type" value="Genomic_DNA"/>
</dbReference>
<feature type="region of interest" description="Disordered" evidence="1">
    <location>
        <begin position="254"/>
        <end position="344"/>
    </location>
</feature>
<organism evidence="2 3">
    <name type="scientific">Rhizoctonia solani</name>
    <dbReference type="NCBI Taxonomy" id="456999"/>
    <lineage>
        <taxon>Eukaryota</taxon>
        <taxon>Fungi</taxon>
        <taxon>Dikarya</taxon>
        <taxon>Basidiomycota</taxon>
        <taxon>Agaricomycotina</taxon>
        <taxon>Agaricomycetes</taxon>
        <taxon>Cantharellales</taxon>
        <taxon>Ceratobasidiaceae</taxon>
        <taxon>Rhizoctonia</taxon>
    </lineage>
</organism>
<feature type="non-terminal residue" evidence="2">
    <location>
        <position position="1"/>
    </location>
</feature>
<feature type="compositionally biased region" description="Low complexity" evidence="1">
    <location>
        <begin position="313"/>
        <end position="322"/>
    </location>
</feature>
<feature type="compositionally biased region" description="Low complexity" evidence="1">
    <location>
        <begin position="687"/>
        <end position="726"/>
    </location>
</feature>
<name>A0A8H7HID7_9AGAM</name>
<feature type="compositionally biased region" description="Polar residues" evidence="1">
    <location>
        <begin position="192"/>
        <end position="209"/>
    </location>
</feature>
<feature type="compositionally biased region" description="Polar residues" evidence="1">
    <location>
        <begin position="90"/>
        <end position="104"/>
    </location>
</feature>
<evidence type="ECO:0000256" key="1">
    <source>
        <dbReference type="SAM" id="MobiDB-lite"/>
    </source>
</evidence>
<feature type="region of interest" description="Disordered" evidence="1">
    <location>
        <begin position="397"/>
        <end position="452"/>
    </location>
</feature>
<feature type="compositionally biased region" description="Polar residues" evidence="1">
    <location>
        <begin position="765"/>
        <end position="778"/>
    </location>
</feature>
<feature type="compositionally biased region" description="Low complexity" evidence="1">
    <location>
        <begin position="973"/>
        <end position="982"/>
    </location>
</feature>
<feature type="compositionally biased region" description="Low complexity" evidence="1">
    <location>
        <begin position="604"/>
        <end position="619"/>
    </location>
</feature>